<dbReference type="GO" id="GO:0045333">
    <property type="term" value="P:cellular respiration"/>
    <property type="evidence" value="ECO:0007669"/>
    <property type="project" value="UniProtKB-ARBA"/>
</dbReference>
<evidence type="ECO:0000256" key="1">
    <source>
        <dbReference type="ARBA" id="ARBA00001966"/>
    </source>
</evidence>
<dbReference type="InterPro" id="IPR011766">
    <property type="entry name" value="TPP_enzyme_TPP-bd"/>
</dbReference>
<comment type="caution">
    <text evidence="4">The sequence shown here is derived from an EMBL/GenBank/DDBJ whole genome shotgun (WGS) entry which is preliminary data.</text>
</comment>
<evidence type="ECO:0000313" key="4">
    <source>
        <dbReference type="EMBL" id="TVO70978.1"/>
    </source>
</evidence>
<gene>
    <name evidence="4" type="ORF">FHP88_16145</name>
</gene>
<dbReference type="CDD" id="cd03375">
    <property type="entry name" value="TPP_OGFOR"/>
    <property type="match status" value="1"/>
</dbReference>
<evidence type="ECO:0000259" key="3">
    <source>
        <dbReference type="Pfam" id="PF02775"/>
    </source>
</evidence>
<dbReference type="InterPro" id="IPR011896">
    <property type="entry name" value="OFOB"/>
</dbReference>
<dbReference type="SUPFAM" id="SSF52518">
    <property type="entry name" value="Thiamin diphosphate-binding fold (THDP-binding)"/>
    <property type="match status" value="1"/>
</dbReference>
<dbReference type="Gene3D" id="3.40.50.970">
    <property type="match status" value="1"/>
</dbReference>
<keyword evidence="5" id="KW-1185">Reference proteome</keyword>
<feature type="domain" description="Thiamine pyrophosphate enzyme TPP-binding" evidence="3">
    <location>
        <begin position="56"/>
        <end position="204"/>
    </location>
</feature>
<reference evidence="4 5" key="1">
    <citation type="submission" date="2019-07" db="EMBL/GenBank/DDBJ databases">
        <title>The pathways for chlorine oxyanion respiration interact through the shared metabolite chlorate.</title>
        <authorList>
            <person name="Barnum T.P."/>
            <person name="Cheng Y."/>
            <person name="Hill K.A."/>
            <person name="Lucas L.N."/>
            <person name="Carlson H.K."/>
            <person name="Coates J.D."/>
        </authorList>
    </citation>
    <scope>NUCLEOTIDE SEQUENCE [LARGE SCALE GENOMIC DNA]</scope>
    <source>
        <strain evidence="4 5">BK-1</strain>
    </source>
</reference>
<name>A0A557S0V2_9GAMM</name>
<accession>A0A557S0V2</accession>
<dbReference type="PANTHER" id="PTHR48084:SF4">
    <property type="entry name" value="2-OXOGLUTARATE OXIDOREDUCTASE SUBUNIT KORB"/>
    <property type="match status" value="1"/>
</dbReference>
<organism evidence="4 5">
    <name type="scientific">Sedimenticola selenatireducens</name>
    <dbReference type="NCBI Taxonomy" id="191960"/>
    <lineage>
        <taxon>Bacteria</taxon>
        <taxon>Pseudomonadati</taxon>
        <taxon>Pseudomonadota</taxon>
        <taxon>Gammaproteobacteria</taxon>
        <taxon>Chromatiales</taxon>
        <taxon>Sedimenticolaceae</taxon>
        <taxon>Sedimenticola</taxon>
    </lineage>
</organism>
<dbReference type="NCBIfam" id="TIGR02177">
    <property type="entry name" value="PorB_KorB"/>
    <property type="match status" value="1"/>
</dbReference>
<dbReference type="EMBL" id="VMNH01000023">
    <property type="protein sequence ID" value="TVO70978.1"/>
    <property type="molecule type" value="Genomic_DNA"/>
</dbReference>
<dbReference type="Pfam" id="PF02775">
    <property type="entry name" value="TPP_enzyme_C"/>
    <property type="match status" value="1"/>
</dbReference>
<dbReference type="GO" id="GO:0030976">
    <property type="term" value="F:thiamine pyrophosphate binding"/>
    <property type="evidence" value="ECO:0007669"/>
    <property type="project" value="InterPro"/>
</dbReference>
<protein>
    <submittedName>
        <fullName evidence="4">2-oxoacid:ferredoxin oxidoreductase subunit beta</fullName>
    </submittedName>
</protein>
<keyword evidence="2" id="KW-0560">Oxidoreductase</keyword>
<dbReference type="PANTHER" id="PTHR48084">
    <property type="entry name" value="2-OXOGLUTARATE OXIDOREDUCTASE SUBUNIT KORB-RELATED"/>
    <property type="match status" value="1"/>
</dbReference>
<dbReference type="GO" id="GO:0016625">
    <property type="term" value="F:oxidoreductase activity, acting on the aldehyde or oxo group of donors, iron-sulfur protein as acceptor"/>
    <property type="evidence" value="ECO:0007669"/>
    <property type="project" value="UniProtKB-ARBA"/>
</dbReference>
<dbReference type="GO" id="GO:0044281">
    <property type="term" value="P:small molecule metabolic process"/>
    <property type="evidence" value="ECO:0007669"/>
    <property type="project" value="UniProtKB-ARBA"/>
</dbReference>
<sequence length="281" mass="30212">MHGPPPEQLLKAKDYKSDVKPIWCAGCGHFAVLSAITKALAHLSLPPEQVALVSGIGCSSRLPAYTHVYGFHGIHGRALPIATGLKVARPDLTVLVTGGDGDGFSIGGNHFMHACRRNLDLTYIVMDNEVYGMTKGQASPTTDPGWEQSRLTPHGTGLPSFNPAAIALAAGAGFIARGFSGDPTSLTDLLIQGIQYPGFSFIHVLSPCVTYHPEQKAWKKTVHEQSQSTTADPVVAAQRIQQSDRMATGLIFKAISQVQQQQHPSKNISLEQISRQFVTHT</sequence>
<dbReference type="RefSeq" id="WP_144360115.1">
    <property type="nucleotide sequence ID" value="NZ_VMNH01000023.1"/>
</dbReference>
<evidence type="ECO:0000313" key="5">
    <source>
        <dbReference type="Proteomes" id="UP000316649"/>
    </source>
</evidence>
<evidence type="ECO:0000256" key="2">
    <source>
        <dbReference type="ARBA" id="ARBA00023002"/>
    </source>
</evidence>
<dbReference type="Proteomes" id="UP000316649">
    <property type="component" value="Unassembled WGS sequence"/>
</dbReference>
<dbReference type="AlphaFoldDB" id="A0A557S0V2"/>
<dbReference type="InterPro" id="IPR029061">
    <property type="entry name" value="THDP-binding"/>
</dbReference>
<proteinExistence type="predicted"/>
<dbReference type="OrthoDB" id="9775140at2"/>
<comment type="cofactor">
    <cofactor evidence="1">
        <name>[4Fe-4S] cluster</name>
        <dbReference type="ChEBI" id="CHEBI:49883"/>
    </cofactor>
</comment>
<dbReference type="InterPro" id="IPR051457">
    <property type="entry name" value="2-oxoacid:Fd_oxidoreductase"/>
</dbReference>